<dbReference type="EMBL" id="JAOZFC020000003">
    <property type="protein sequence ID" value="MDF9300633.1"/>
    <property type="molecule type" value="Genomic_DNA"/>
</dbReference>
<evidence type="ECO:0000313" key="1">
    <source>
        <dbReference type="EMBL" id="MDF9300633.1"/>
    </source>
</evidence>
<sequence length="158" mass="18053">MDKQNGDRLRIRLSNWNTDHVDELVEFLQRDFPSDIRNYTDAVNFALQFFVEYVMAYATENDAQLSDIAQRFVQSVNTLKSDNLQKSINYLNENVEKLLLLELNSLSVDASLPPEVRANMIGPLREGSAGYIANQRLREISEAVKKRQINANKSGAMK</sequence>
<proteinExistence type="predicted"/>
<name>A0ABT6D7I9_9LACO</name>
<gene>
    <name evidence="1" type="ORF">OIT47_010170</name>
</gene>
<accession>A0ABT6D7I9</accession>
<dbReference type="RefSeq" id="WP_199404654.1">
    <property type="nucleotide sequence ID" value="NZ_JAOZFC020000003.1"/>
</dbReference>
<protein>
    <submittedName>
        <fullName evidence="1">Uncharacterized protein</fullName>
    </submittedName>
</protein>
<dbReference type="Proteomes" id="UP001146336">
    <property type="component" value="Unassembled WGS sequence"/>
</dbReference>
<organism evidence="1 2">
    <name type="scientific">Weissella fermenti</name>
    <dbReference type="NCBI Taxonomy" id="2987699"/>
    <lineage>
        <taxon>Bacteria</taxon>
        <taxon>Bacillati</taxon>
        <taxon>Bacillota</taxon>
        <taxon>Bacilli</taxon>
        <taxon>Lactobacillales</taxon>
        <taxon>Lactobacillaceae</taxon>
        <taxon>Weissella</taxon>
    </lineage>
</organism>
<reference evidence="1" key="1">
    <citation type="submission" date="2023-03" db="EMBL/GenBank/DDBJ databases">
        <title>Comparative genomics of Weissella fermenti BK2, and weissella type species.</title>
        <authorList>
            <person name="Lee J.K."/>
            <person name="Baek J.H."/>
            <person name="Kim J.M."/>
            <person name="Choi D.G."/>
            <person name="Jeon C.O."/>
        </authorList>
    </citation>
    <scope>NUCLEOTIDE SEQUENCE</scope>
    <source>
        <strain evidence="1">BK2</strain>
    </source>
</reference>
<keyword evidence="2" id="KW-1185">Reference proteome</keyword>
<comment type="caution">
    <text evidence="1">The sequence shown here is derived from an EMBL/GenBank/DDBJ whole genome shotgun (WGS) entry which is preliminary data.</text>
</comment>
<evidence type="ECO:0000313" key="2">
    <source>
        <dbReference type="Proteomes" id="UP001146336"/>
    </source>
</evidence>